<evidence type="ECO:0000313" key="12">
    <source>
        <dbReference type="EnsemblMetazoa" id="SMAR015190-PA"/>
    </source>
</evidence>
<dbReference type="eggNOG" id="KOG3857">
    <property type="taxonomic scope" value="Eukaryota"/>
</dbReference>
<dbReference type="InterPro" id="IPR039697">
    <property type="entry name" value="Alcohol_dehydrogenase_Fe"/>
</dbReference>
<keyword evidence="5" id="KW-0809">Transit peptide</keyword>
<evidence type="ECO:0000256" key="8">
    <source>
        <dbReference type="ARBA" id="ARBA00024921"/>
    </source>
</evidence>
<dbReference type="PhylomeDB" id="T1JMW0"/>
<dbReference type="Proteomes" id="UP000014500">
    <property type="component" value="Unassembled WGS sequence"/>
</dbReference>
<dbReference type="Gene3D" id="1.20.1090.10">
    <property type="entry name" value="Dehydroquinate synthase-like - alpha domain"/>
    <property type="match status" value="1"/>
</dbReference>
<dbReference type="SUPFAM" id="SSF56796">
    <property type="entry name" value="Dehydroquinate synthase-like"/>
    <property type="match status" value="1"/>
</dbReference>
<organism evidence="12 13">
    <name type="scientific">Strigamia maritima</name>
    <name type="common">European centipede</name>
    <name type="synonym">Geophilus maritimus</name>
    <dbReference type="NCBI Taxonomy" id="126957"/>
    <lineage>
        <taxon>Eukaryota</taxon>
        <taxon>Metazoa</taxon>
        <taxon>Ecdysozoa</taxon>
        <taxon>Arthropoda</taxon>
        <taxon>Myriapoda</taxon>
        <taxon>Chilopoda</taxon>
        <taxon>Pleurostigmophora</taxon>
        <taxon>Geophilomorpha</taxon>
        <taxon>Linotaeniidae</taxon>
        <taxon>Strigamia</taxon>
    </lineage>
</organism>
<dbReference type="GO" id="GO:0005739">
    <property type="term" value="C:mitochondrion"/>
    <property type="evidence" value="ECO:0007669"/>
    <property type="project" value="UniProtKB-SubCell"/>
</dbReference>
<dbReference type="STRING" id="126957.T1JMW0"/>
<dbReference type="EnsemblMetazoa" id="SMAR015190-RA">
    <property type="protein sequence ID" value="SMAR015190-PA"/>
    <property type="gene ID" value="SMAR015190"/>
</dbReference>
<keyword evidence="6" id="KW-0560">Oxidoreductase</keyword>
<evidence type="ECO:0000256" key="1">
    <source>
        <dbReference type="ARBA" id="ARBA00000813"/>
    </source>
</evidence>
<accession>T1JMW0</accession>
<evidence type="ECO:0000256" key="6">
    <source>
        <dbReference type="ARBA" id="ARBA00023002"/>
    </source>
</evidence>
<comment type="catalytic activity">
    <reaction evidence="9">
        <text>4-hydroxybutanoate + 2-oxoglutarate = (R)-2-hydroxyglutarate + succinate semialdehyde</text>
        <dbReference type="Rhea" id="RHEA:24734"/>
        <dbReference type="ChEBI" id="CHEBI:15801"/>
        <dbReference type="ChEBI" id="CHEBI:16724"/>
        <dbReference type="ChEBI" id="CHEBI:16810"/>
        <dbReference type="ChEBI" id="CHEBI:57706"/>
        <dbReference type="EC" id="1.1.99.24"/>
    </reaction>
</comment>
<evidence type="ECO:0000259" key="10">
    <source>
        <dbReference type="Pfam" id="PF00465"/>
    </source>
</evidence>
<dbReference type="AlphaFoldDB" id="T1JMW0"/>
<feature type="domain" description="Fe-containing alcohol dehydrogenase-like C-terminal" evidence="11">
    <location>
        <begin position="226"/>
        <end position="291"/>
    </location>
</feature>
<dbReference type="Pfam" id="PF00465">
    <property type="entry name" value="Fe-ADH"/>
    <property type="match status" value="1"/>
</dbReference>
<dbReference type="FunFam" id="3.40.50.1970:FF:000003">
    <property type="entry name" value="Alcohol dehydrogenase, iron-containing"/>
    <property type="match status" value="1"/>
</dbReference>
<comment type="catalytic activity">
    <reaction evidence="1">
        <text>(S)-3-hydroxybutanoate + 2-oxoglutarate = (R)-2-hydroxyglutarate + acetoacetate</text>
        <dbReference type="Rhea" id="RHEA:23048"/>
        <dbReference type="ChEBI" id="CHEBI:11047"/>
        <dbReference type="ChEBI" id="CHEBI:13705"/>
        <dbReference type="ChEBI" id="CHEBI:15801"/>
        <dbReference type="ChEBI" id="CHEBI:16810"/>
        <dbReference type="EC" id="1.1.99.24"/>
    </reaction>
</comment>
<keyword evidence="13" id="KW-1185">Reference proteome</keyword>
<dbReference type="PANTHER" id="PTHR11496">
    <property type="entry name" value="ALCOHOL DEHYDROGENASE"/>
    <property type="match status" value="1"/>
</dbReference>
<dbReference type="OMA" id="PWTVITN"/>
<evidence type="ECO:0000256" key="4">
    <source>
        <dbReference type="ARBA" id="ARBA00013182"/>
    </source>
</evidence>
<dbReference type="EC" id="1.1.99.24" evidence="4"/>
<dbReference type="InterPro" id="IPR001670">
    <property type="entry name" value="ADH_Fe/GldA"/>
</dbReference>
<protein>
    <recommendedName>
        <fullName evidence="4">hydroxyacid-oxoacid transhydrogenase</fullName>
        <ecNumber evidence="4">1.1.99.24</ecNumber>
    </recommendedName>
</protein>
<dbReference type="GO" id="GO:0004022">
    <property type="term" value="F:alcohol dehydrogenase (NAD+) activity"/>
    <property type="evidence" value="ECO:0007669"/>
    <property type="project" value="InterPro"/>
</dbReference>
<comment type="subcellular location">
    <subcellularLocation>
        <location evidence="2">Mitochondrion</location>
    </subcellularLocation>
</comment>
<dbReference type="InterPro" id="IPR042157">
    <property type="entry name" value="HOT"/>
</dbReference>
<dbReference type="InterPro" id="IPR056798">
    <property type="entry name" value="ADH_Fe_C"/>
</dbReference>
<dbReference type="PANTHER" id="PTHR11496:SF83">
    <property type="entry name" value="HYDROXYACID-OXOACID TRANSHYDROGENASE, MITOCHONDRIAL"/>
    <property type="match status" value="1"/>
</dbReference>
<dbReference type="HOGENOM" id="CLU_007207_0_7_1"/>
<proteinExistence type="inferred from homology"/>
<evidence type="ECO:0000256" key="2">
    <source>
        <dbReference type="ARBA" id="ARBA00004173"/>
    </source>
</evidence>
<comment type="function">
    <text evidence="8">Catalyzes the cofactor-independent reversible oxidation of gamma-hydroxybutyrate (GHB) to succinic semialdehyde (SSA) coupled to reduction of 2-ketoglutarate (2-KG) to D-2-hydroxyglutarate (D-2-HG). L-3-hydroxybutyrate (L-3-OHB) is also a substrate for HOT when using 2-KG as hydrogen acceptor, resulting in the formation of D-2-HG.</text>
</comment>
<evidence type="ECO:0000256" key="5">
    <source>
        <dbReference type="ARBA" id="ARBA00022946"/>
    </source>
</evidence>
<dbReference type="Gene3D" id="3.40.50.1970">
    <property type="match status" value="1"/>
</dbReference>
<dbReference type="CDD" id="cd08190">
    <property type="entry name" value="HOT"/>
    <property type="match status" value="1"/>
</dbReference>
<evidence type="ECO:0000256" key="3">
    <source>
        <dbReference type="ARBA" id="ARBA00010005"/>
    </source>
</evidence>
<comment type="similarity">
    <text evidence="3">Belongs to the iron-containing alcohol dehydrogenase family. Hydroxyacid-oxoacid transhydrogenase subfamily.</text>
</comment>
<reference evidence="13" key="1">
    <citation type="submission" date="2011-05" db="EMBL/GenBank/DDBJ databases">
        <authorList>
            <person name="Richards S.R."/>
            <person name="Qu J."/>
            <person name="Jiang H."/>
            <person name="Jhangiani S.N."/>
            <person name="Agravi P."/>
            <person name="Goodspeed R."/>
            <person name="Gross S."/>
            <person name="Mandapat C."/>
            <person name="Jackson L."/>
            <person name="Mathew T."/>
            <person name="Pu L."/>
            <person name="Thornton R."/>
            <person name="Saada N."/>
            <person name="Wilczek-Boney K.B."/>
            <person name="Lee S."/>
            <person name="Kovar C."/>
            <person name="Wu Y."/>
            <person name="Scherer S.E."/>
            <person name="Worley K.C."/>
            <person name="Muzny D.M."/>
            <person name="Gibbs R."/>
        </authorList>
    </citation>
    <scope>NUCLEOTIDE SEQUENCE</scope>
    <source>
        <strain evidence="13">Brora</strain>
    </source>
</reference>
<dbReference type="GO" id="GO:0047988">
    <property type="term" value="F:hydroxyacid-oxoacid transhydrogenase activity"/>
    <property type="evidence" value="ECO:0007669"/>
    <property type="project" value="UniProtKB-EC"/>
</dbReference>
<evidence type="ECO:0000256" key="9">
    <source>
        <dbReference type="ARBA" id="ARBA00049496"/>
    </source>
</evidence>
<feature type="domain" description="Alcohol dehydrogenase iron-type/glycerol dehydrogenase GldA" evidence="10">
    <location>
        <begin position="5"/>
        <end position="177"/>
    </location>
</feature>
<reference evidence="12" key="2">
    <citation type="submission" date="2015-02" db="UniProtKB">
        <authorList>
            <consortium name="EnsemblMetazoa"/>
        </authorList>
    </citation>
    <scope>IDENTIFICATION</scope>
</reference>
<evidence type="ECO:0000256" key="7">
    <source>
        <dbReference type="ARBA" id="ARBA00023128"/>
    </source>
</evidence>
<dbReference type="EMBL" id="JH432094">
    <property type="status" value="NOT_ANNOTATED_CDS"/>
    <property type="molecule type" value="Genomic_DNA"/>
</dbReference>
<dbReference type="GO" id="GO:0046872">
    <property type="term" value="F:metal ion binding"/>
    <property type="evidence" value="ECO:0007669"/>
    <property type="project" value="InterPro"/>
</dbReference>
<dbReference type="Pfam" id="PF25137">
    <property type="entry name" value="ADH_Fe_C"/>
    <property type="match status" value="1"/>
</dbReference>
<name>T1JMW0_STRMM</name>
<evidence type="ECO:0000259" key="11">
    <source>
        <dbReference type="Pfam" id="PF25137"/>
    </source>
</evidence>
<keyword evidence="7" id="KW-0496">Mitochondrion</keyword>
<evidence type="ECO:0000313" key="13">
    <source>
        <dbReference type="Proteomes" id="UP000014500"/>
    </source>
</evidence>
<sequence length="307" mass="33449">MSFSSIRYGPGVTQEVGKDLSAIGAKKVCIMTDPYLATLPPLSAVKNALSAEQIFFDIYKKIRIEPTDKSFKDAINYAKQGDYDAFVALGGGSVIDTCKAANLYSTNSDAQFLDYVNKPIGKGKGVTHKLKPLIAIPTTSGTGSETTCIAIFDYEPLKTKTGIASRALKPTLALVDPLHTLYMHERVCANSGFDVLCHALESYTALRFNEREPRPESPDQRPVYQGSNPISDIWSLEALRIIKSFFKRAVYNNDDVEARSKMHLASSLAGIGFGNAGVHLCHGMSYPVSGMVKNYKASGYNAPYPIV</sequence>